<evidence type="ECO:0000256" key="4">
    <source>
        <dbReference type="SAM" id="MobiDB-lite"/>
    </source>
</evidence>
<dbReference type="Proteomes" id="UP000001542">
    <property type="component" value="Unassembled WGS sequence"/>
</dbReference>
<name>A2EJ15_TRIV3</name>
<reference evidence="6" key="2">
    <citation type="journal article" date="2007" name="Science">
        <title>Draft genome sequence of the sexually transmitted pathogen Trichomonas vaginalis.</title>
        <authorList>
            <person name="Carlton J.M."/>
            <person name="Hirt R.P."/>
            <person name="Silva J.C."/>
            <person name="Delcher A.L."/>
            <person name="Schatz M."/>
            <person name="Zhao Q."/>
            <person name="Wortman J.R."/>
            <person name="Bidwell S.L."/>
            <person name="Alsmark U.C.M."/>
            <person name="Besteiro S."/>
            <person name="Sicheritz-Ponten T."/>
            <person name="Noel C.J."/>
            <person name="Dacks J.B."/>
            <person name="Foster P.G."/>
            <person name="Simillion C."/>
            <person name="Van de Peer Y."/>
            <person name="Miranda-Saavedra D."/>
            <person name="Barton G.J."/>
            <person name="Westrop G.D."/>
            <person name="Mueller S."/>
            <person name="Dessi D."/>
            <person name="Fiori P.L."/>
            <person name="Ren Q."/>
            <person name="Paulsen I."/>
            <person name="Zhang H."/>
            <person name="Bastida-Corcuera F.D."/>
            <person name="Simoes-Barbosa A."/>
            <person name="Brown M.T."/>
            <person name="Hayes R.D."/>
            <person name="Mukherjee M."/>
            <person name="Okumura C.Y."/>
            <person name="Schneider R."/>
            <person name="Smith A.J."/>
            <person name="Vanacova S."/>
            <person name="Villalvazo M."/>
            <person name="Haas B.J."/>
            <person name="Pertea M."/>
            <person name="Feldblyum T.V."/>
            <person name="Utterback T.R."/>
            <person name="Shu C.L."/>
            <person name="Osoegawa K."/>
            <person name="de Jong P.J."/>
            <person name="Hrdy I."/>
            <person name="Horvathova L."/>
            <person name="Zubacova Z."/>
            <person name="Dolezal P."/>
            <person name="Malik S.B."/>
            <person name="Logsdon J.M. Jr."/>
            <person name="Henze K."/>
            <person name="Gupta A."/>
            <person name="Wang C.C."/>
            <person name="Dunne R.L."/>
            <person name="Upcroft J.A."/>
            <person name="Upcroft P."/>
            <person name="White O."/>
            <person name="Salzberg S.L."/>
            <person name="Tang P."/>
            <person name="Chiu C.-H."/>
            <person name="Lee Y.-S."/>
            <person name="Embley T.M."/>
            <person name="Coombs G.H."/>
            <person name="Mottram J.C."/>
            <person name="Tachezy J."/>
            <person name="Fraser-Liggett C.M."/>
            <person name="Johnson P.J."/>
        </authorList>
    </citation>
    <scope>NUCLEOTIDE SEQUENCE [LARGE SCALE GENOMIC DNA]</scope>
    <source>
        <strain evidence="6">G3</strain>
    </source>
</reference>
<dbReference type="CDD" id="cd00590">
    <property type="entry name" value="RRM_SF"/>
    <property type="match status" value="1"/>
</dbReference>
<feature type="domain" description="RRM" evidence="5">
    <location>
        <begin position="12"/>
        <end position="90"/>
    </location>
</feature>
<dbReference type="InterPro" id="IPR012677">
    <property type="entry name" value="Nucleotide-bd_a/b_plait_sf"/>
</dbReference>
<keyword evidence="7" id="KW-1185">Reference proteome</keyword>
<evidence type="ECO:0000256" key="3">
    <source>
        <dbReference type="PROSITE-ProRule" id="PRU00176"/>
    </source>
</evidence>
<dbReference type="SMR" id="A2EJ15"/>
<evidence type="ECO:0000256" key="1">
    <source>
        <dbReference type="ARBA" id="ARBA00022737"/>
    </source>
</evidence>
<feature type="compositionally biased region" description="Low complexity" evidence="4">
    <location>
        <begin position="178"/>
        <end position="205"/>
    </location>
</feature>
<dbReference type="Pfam" id="PF00076">
    <property type="entry name" value="RRM_1"/>
    <property type="match status" value="2"/>
</dbReference>
<feature type="domain" description="RRM" evidence="5">
    <location>
        <begin position="99"/>
        <end position="176"/>
    </location>
</feature>
<feature type="region of interest" description="Disordered" evidence="4">
    <location>
        <begin position="178"/>
        <end position="230"/>
    </location>
</feature>
<dbReference type="STRING" id="5722.A2EJ15"/>
<evidence type="ECO:0000259" key="5">
    <source>
        <dbReference type="PROSITE" id="PS50102"/>
    </source>
</evidence>
<dbReference type="InterPro" id="IPR002343">
    <property type="entry name" value="Hud_Sxl_RNA"/>
</dbReference>
<dbReference type="SUPFAM" id="SSF54928">
    <property type="entry name" value="RNA-binding domain, RBD"/>
    <property type="match status" value="1"/>
</dbReference>
<dbReference type="OMA" id="LNNTRYK"/>
<dbReference type="InterPro" id="IPR000504">
    <property type="entry name" value="RRM_dom"/>
</dbReference>
<dbReference type="Gene3D" id="3.30.70.330">
    <property type="match status" value="2"/>
</dbReference>
<evidence type="ECO:0000313" key="7">
    <source>
        <dbReference type="Proteomes" id="UP000001542"/>
    </source>
</evidence>
<dbReference type="EMBL" id="DS113402">
    <property type="protein sequence ID" value="EAY07318.1"/>
    <property type="molecule type" value="Genomic_DNA"/>
</dbReference>
<dbReference type="AlphaFoldDB" id="A2EJ15"/>
<keyword evidence="2 3" id="KW-0694">RNA-binding</keyword>
<reference evidence="6" key="1">
    <citation type="submission" date="2006-10" db="EMBL/GenBank/DDBJ databases">
        <authorList>
            <person name="Amadeo P."/>
            <person name="Zhao Q."/>
            <person name="Wortman J."/>
            <person name="Fraser-Liggett C."/>
            <person name="Carlton J."/>
        </authorList>
    </citation>
    <scope>NUCLEOTIDE SEQUENCE</scope>
    <source>
        <strain evidence="6">G3</strain>
    </source>
</reference>
<dbReference type="GO" id="GO:0003723">
    <property type="term" value="F:RNA binding"/>
    <property type="evidence" value="ECO:0000318"/>
    <property type="project" value="GO_Central"/>
</dbReference>
<protein>
    <recommendedName>
        <fullName evidence="5">RRM domain-containing protein</fullName>
    </recommendedName>
</protein>
<dbReference type="VEuPathDB" id="TrichDB:TVAGG3_0609470"/>
<evidence type="ECO:0000256" key="2">
    <source>
        <dbReference type="ARBA" id="ARBA00022884"/>
    </source>
</evidence>
<dbReference type="SMART" id="SM00360">
    <property type="entry name" value="RRM"/>
    <property type="match status" value="2"/>
</dbReference>
<feature type="compositionally biased region" description="Basic and acidic residues" evidence="4">
    <location>
        <begin position="206"/>
        <end position="216"/>
    </location>
</feature>
<gene>
    <name evidence="6" type="ORF">TVAG_139480</name>
</gene>
<accession>A2EJ15</accession>
<proteinExistence type="predicted"/>
<dbReference type="InParanoid" id="A2EJ15"/>
<organism evidence="6 7">
    <name type="scientific">Trichomonas vaginalis (strain ATCC PRA-98 / G3)</name>
    <dbReference type="NCBI Taxonomy" id="412133"/>
    <lineage>
        <taxon>Eukaryota</taxon>
        <taxon>Metamonada</taxon>
        <taxon>Parabasalia</taxon>
        <taxon>Trichomonadida</taxon>
        <taxon>Trichomonadidae</taxon>
        <taxon>Trichomonas</taxon>
    </lineage>
</organism>
<dbReference type="GO" id="GO:1990904">
    <property type="term" value="C:ribonucleoprotein complex"/>
    <property type="evidence" value="ECO:0000318"/>
    <property type="project" value="GO_Central"/>
</dbReference>
<dbReference type="RefSeq" id="XP_001319541.1">
    <property type="nucleotide sequence ID" value="XM_001319506.1"/>
</dbReference>
<dbReference type="PROSITE" id="PS50102">
    <property type="entry name" value="RRM"/>
    <property type="match status" value="2"/>
</dbReference>
<dbReference type="PRINTS" id="PR00961">
    <property type="entry name" value="HUDSXLRNA"/>
</dbReference>
<dbReference type="PANTHER" id="PTHR24012">
    <property type="entry name" value="RNA BINDING PROTEIN"/>
    <property type="match status" value="1"/>
</dbReference>
<dbReference type="VEuPathDB" id="TrichDB:TVAG_139480"/>
<dbReference type="KEGG" id="tva:4765208"/>
<dbReference type="OrthoDB" id="6159137at2759"/>
<dbReference type="eggNOG" id="KOG0145">
    <property type="taxonomic scope" value="Eukaryota"/>
</dbReference>
<dbReference type="InterPro" id="IPR035979">
    <property type="entry name" value="RBD_domain_sf"/>
</dbReference>
<sequence length="230" mass="25582">MEEGKENIGDSLNLYISGLPKSFHKKDLEALAKPFGEVLSAKIMINLKTSEAKGYGFVRIRPLAGARAAANALNGYKIENHTLICKETDSTESFGDKSNSIFIRGIKVTTPIYKVRRLFSKFGNIEKVKIKGQKGKPRGFIIRYETVEAAEKAIRELNNTRYKGELYPMYLQYWQDPSSSSSSSSPTKSSDSSPYSSPDSTPTKSDSAEESPRDEPNDQVGSWAFMLDDL</sequence>
<evidence type="ECO:0000313" key="6">
    <source>
        <dbReference type="EMBL" id="EAY07318.1"/>
    </source>
</evidence>
<keyword evidence="1" id="KW-0677">Repeat</keyword>